<dbReference type="InterPro" id="IPR038770">
    <property type="entry name" value="Na+/solute_symporter_sf"/>
</dbReference>
<dbReference type="AlphaFoldDB" id="A0A418YDM9"/>
<dbReference type="EMBL" id="QZCH01000015">
    <property type="protein sequence ID" value="RJG42627.1"/>
    <property type="molecule type" value="Genomic_DNA"/>
</dbReference>
<comment type="subcellular location">
    <subcellularLocation>
        <location evidence="1">Cell membrane</location>
        <topology evidence="1">Multi-pass membrane protein</topology>
    </subcellularLocation>
</comment>
<feature type="transmembrane region" description="Helical" evidence="8">
    <location>
        <begin position="282"/>
        <end position="307"/>
    </location>
</feature>
<evidence type="ECO:0000256" key="4">
    <source>
        <dbReference type="ARBA" id="ARBA00022475"/>
    </source>
</evidence>
<feature type="transmembrane region" description="Helical" evidence="8">
    <location>
        <begin position="60"/>
        <end position="83"/>
    </location>
</feature>
<feature type="transmembrane region" description="Helical" evidence="8">
    <location>
        <begin position="198"/>
        <end position="215"/>
    </location>
</feature>
<dbReference type="GO" id="GO:0055085">
    <property type="term" value="P:transmembrane transport"/>
    <property type="evidence" value="ECO:0007669"/>
    <property type="project" value="InterPro"/>
</dbReference>
<comment type="similarity">
    <text evidence="2">Belongs to the auxin efflux carrier (TC 2.A.69) family.</text>
</comment>
<feature type="transmembrane region" description="Helical" evidence="8">
    <location>
        <begin position="95"/>
        <end position="117"/>
    </location>
</feature>
<feature type="transmembrane region" description="Helical" evidence="8">
    <location>
        <begin position="123"/>
        <end position="145"/>
    </location>
</feature>
<keyword evidence="7 8" id="KW-0472">Membrane</keyword>
<evidence type="ECO:0000313" key="10">
    <source>
        <dbReference type="Proteomes" id="UP000283255"/>
    </source>
</evidence>
<feature type="transmembrane region" description="Helical" evidence="8">
    <location>
        <begin position="6"/>
        <end position="25"/>
    </location>
</feature>
<organism evidence="9 10">
    <name type="scientific">Motilimonas pumila</name>
    <dbReference type="NCBI Taxonomy" id="2303987"/>
    <lineage>
        <taxon>Bacteria</taxon>
        <taxon>Pseudomonadati</taxon>
        <taxon>Pseudomonadota</taxon>
        <taxon>Gammaproteobacteria</taxon>
        <taxon>Alteromonadales</taxon>
        <taxon>Alteromonadales genera incertae sedis</taxon>
        <taxon>Motilimonas</taxon>
    </lineage>
</organism>
<proteinExistence type="inferred from homology"/>
<evidence type="ECO:0000256" key="3">
    <source>
        <dbReference type="ARBA" id="ARBA00022448"/>
    </source>
</evidence>
<evidence type="ECO:0000256" key="2">
    <source>
        <dbReference type="ARBA" id="ARBA00010145"/>
    </source>
</evidence>
<evidence type="ECO:0000256" key="5">
    <source>
        <dbReference type="ARBA" id="ARBA00022692"/>
    </source>
</evidence>
<feature type="transmembrane region" description="Helical" evidence="8">
    <location>
        <begin position="255"/>
        <end position="275"/>
    </location>
</feature>
<reference evidence="9 10" key="2">
    <citation type="submission" date="2019-01" db="EMBL/GenBank/DDBJ databases">
        <title>Motilimonas pumilus sp. nov., isolated from the gut of sea cucumber (Apostichopus japonicus).</title>
        <authorList>
            <person name="Wang F.-Q."/>
            <person name="Ren L.-H."/>
            <person name="Lin Y.-W."/>
            <person name="Sun G.-H."/>
            <person name="Du Z.-J."/>
            <person name="Zhao J.-X."/>
            <person name="Liu X.-J."/>
            <person name="Liu L.-J."/>
        </authorList>
    </citation>
    <scope>NUCLEOTIDE SEQUENCE [LARGE SCALE GENOMIC DNA]</scope>
    <source>
        <strain evidence="9 10">PLHSC7-2</strain>
    </source>
</reference>
<name>A0A418YDM9_9GAMM</name>
<evidence type="ECO:0000256" key="1">
    <source>
        <dbReference type="ARBA" id="ARBA00004651"/>
    </source>
</evidence>
<feature type="transmembrane region" description="Helical" evidence="8">
    <location>
        <begin position="227"/>
        <end position="249"/>
    </location>
</feature>
<dbReference type="PANTHER" id="PTHR36838">
    <property type="entry name" value="AUXIN EFFLUX CARRIER FAMILY PROTEIN"/>
    <property type="match status" value="1"/>
</dbReference>
<dbReference type="InterPro" id="IPR004776">
    <property type="entry name" value="Mem_transp_PIN-like"/>
</dbReference>
<dbReference type="PANTHER" id="PTHR36838:SF3">
    <property type="entry name" value="TRANSPORTER AUXIN EFFLUX CARRIER EC FAMILY"/>
    <property type="match status" value="1"/>
</dbReference>
<reference evidence="9 10" key="1">
    <citation type="submission" date="2018-09" db="EMBL/GenBank/DDBJ databases">
        <authorList>
            <person name="Wang F."/>
        </authorList>
    </citation>
    <scope>NUCLEOTIDE SEQUENCE [LARGE SCALE GENOMIC DNA]</scope>
    <source>
        <strain evidence="9 10">PLHSC7-2</strain>
    </source>
</reference>
<protein>
    <submittedName>
        <fullName evidence="9">AEC family transporter</fullName>
    </submittedName>
</protein>
<dbReference type="Pfam" id="PF03547">
    <property type="entry name" value="Mem_trans"/>
    <property type="match status" value="1"/>
</dbReference>
<accession>A0A418YDM9</accession>
<keyword evidence="6 8" id="KW-1133">Transmembrane helix</keyword>
<feature type="transmembrane region" description="Helical" evidence="8">
    <location>
        <begin position="37"/>
        <end position="54"/>
    </location>
</feature>
<dbReference type="Proteomes" id="UP000283255">
    <property type="component" value="Unassembled WGS sequence"/>
</dbReference>
<keyword evidence="3" id="KW-0813">Transport</keyword>
<dbReference type="RefSeq" id="WP_119911053.1">
    <property type="nucleotide sequence ID" value="NZ_QZCH01000015.1"/>
</dbReference>
<evidence type="ECO:0000256" key="8">
    <source>
        <dbReference type="SAM" id="Phobius"/>
    </source>
</evidence>
<keyword evidence="4" id="KW-1003">Cell membrane</keyword>
<evidence type="ECO:0000256" key="6">
    <source>
        <dbReference type="ARBA" id="ARBA00022989"/>
    </source>
</evidence>
<gene>
    <name evidence="9" type="ORF">D1Z90_12220</name>
</gene>
<feature type="transmembrane region" description="Helical" evidence="8">
    <location>
        <begin position="166"/>
        <end position="186"/>
    </location>
</feature>
<dbReference type="GO" id="GO:0005886">
    <property type="term" value="C:plasma membrane"/>
    <property type="evidence" value="ECO:0007669"/>
    <property type="project" value="UniProtKB-SubCell"/>
</dbReference>
<sequence>MDVLSTVLPILFVALIGYGAARLGALKHDEVKVIGKLAFNIILPVLLFISTAKAELPSHLPWRLLASYFVPVLMVFAVAWLVAKLVFGYQPQQQSVFAMGASYSNVTIVGIPLSVFALGEAALFPLLIIISVHNLVLYSLGFVLAERQRLSWNKLLSSLGQIFLKLIKTPITASLLLGLIVNITAMPWYPPVLASVELLAKAGVPLALFALGAALSQYQLRGQVPAAVLLMLLNMVLLPILVGVFAFYIFELPDIWAKAILLLAAMPVGLSAYVFAQQYQQVAATIASSILLSSVVSMFSLSLVLYFL</sequence>
<keyword evidence="10" id="KW-1185">Reference proteome</keyword>
<dbReference type="OrthoDB" id="5870554at2"/>
<evidence type="ECO:0000256" key="7">
    <source>
        <dbReference type="ARBA" id="ARBA00023136"/>
    </source>
</evidence>
<evidence type="ECO:0000313" key="9">
    <source>
        <dbReference type="EMBL" id="RJG42627.1"/>
    </source>
</evidence>
<dbReference type="Gene3D" id="1.20.1530.20">
    <property type="match status" value="2"/>
</dbReference>
<keyword evidence="5 8" id="KW-0812">Transmembrane</keyword>
<comment type="caution">
    <text evidence="9">The sequence shown here is derived from an EMBL/GenBank/DDBJ whole genome shotgun (WGS) entry which is preliminary data.</text>
</comment>